<dbReference type="GeneID" id="41989314"/>
<evidence type="ECO:0000256" key="5">
    <source>
        <dbReference type="PROSITE-ProRule" id="PRU00708"/>
    </source>
</evidence>
<comment type="caution">
    <text evidence="8">The sequence shown here is derived from an EMBL/GenBank/DDBJ whole genome shotgun (WGS) entry which is preliminary data.</text>
</comment>
<evidence type="ECO:0000313" key="8">
    <source>
        <dbReference type="EMBL" id="TVY22169.1"/>
    </source>
</evidence>
<dbReference type="RefSeq" id="XP_031000957.1">
    <property type="nucleotide sequence ID" value="XM_031154020.1"/>
</dbReference>
<evidence type="ECO:0000256" key="1">
    <source>
        <dbReference type="ARBA" id="ARBA00006192"/>
    </source>
</evidence>
<evidence type="ECO:0000256" key="3">
    <source>
        <dbReference type="ARBA" id="ARBA00044493"/>
    </source>
</evidence>
<evidence type="ECO:0000256" key="6">
    <source>
        <dbReference type="SAM" id="MobiDB-lite"/>
    </source>
</evidence>
<dbReference type="PANTHER" id="PTHR47936">
    <property type="entry name" value="PPR_LONG DOMAIN-CONTAINING PROTEIN"/>
    <property type="match status" value="1"/>
</dbReference>
<dbReference type="EMBL" id="QGMH01000328">
    <property type="protein sequence ID" value="TVY22169.1"/>
    <property type="molecule type" value="Genomic_DNA"/>
</dbReference>
<dbReference type="InterPro" id="IPR011990">
    <property type="entry name" value="TPR-like_helical_dom_sf"/>
</dbReference>
<dbReference type="PANTHER" id="PTHR47936:SF1">
    <property type="entry name" value="PENTATRICOPEPTIDE REPEAT-CONTAINING PROTEIN GUN1, CHLOROPLASTIC"/>
    <property type="match status" value="1"/>
</dbReference>
<comment type="subunit">
    <text evidence="4">Binds to mitochondrial small subunit 15S rRNA.</text>
</comment>
<dbReference type="InterPro" id="IPR002885">
    <property type="entry name" value="PPR_rpt"/>
</dbReference>
<proteinExistence type="inferred from homology"/>
<feature type="compositionally biased region" description="Polar residues" evidence="6">
    <location>
        <begin position="88"/>
        <end position="100"/>
    </location>
</feature>
<accession>A0A8H8QSY3</accession>
<evidence type="ECO:0000256" key="4">
    <source>
        <dbReference type="ARBA" id="ARBA00044511"/>
    </source>
</evidence>
<dbReference type="Pfam" id="PF01535">
    <property type="entry name" value="PPR"/>
    <property type="match status" value="1"/>
</dbReference>
<comment type="function">
    <text evidence="3">Regulates mitochondrial small subunit maturation by controlling 15S rRNA 5'-end processing. Localizes to the 5' precursor of the 15S rRNA in a position that is subsequently occupied by mS47 in the mature yeast mtSSU. Uses structure and sequence-specific RNA recognition, binding to a single-stranded region of the precursor and specifically recognizing bases -6 to -1. The exchange of Ccm1 for mS47 is coupled to the irreversible removal of precursor rRNA that is accompanied by conformational changes of the mitoribosomal proteins uS5m and mS26. These conformational changes signal completion of 5'-end rRNA processing through protection of the mature 5'-end of the 15S rRNA and stabilization of mS47. The removal of the 5' precursor together with the dissociation of Ccm1 may be catalyzed by the 5'-3' exoribonuclease Pet127. Involved in the specific removal of group I introns in mitochondrial encoded transcripts.</text>
</comment>
<dbReference type="OrthoDB" id="747253at2759"/>
<dbReference type="InterPro" id="IPR057027">
    <property type="entry name" value="TPR_mt"/>
</dbReference>
<dbReference type="AlphaFoldDB" id="A0A8H8QSY3"/>
<organism evidence="8 9">
    <name type="scientific">Lachnellula hyalina</name>
    <dbReference type="NCBI Taxonomy" id="1316788"/>
    <lineage>
        <taxon>Eukaryota</taxon>
        <taxon>Fungi</taxon>
        <taxon>Dikarya</taxon>
        <taxon>Ascomycota</taxon>
        <taxon>Pezizomycotina</taxon>
        <taxon>Leotiomycetes</taxon>
        <taxon>Helotiales</taxon>
        <taxon>Lachnaceae</taxon>
        <taxon>Lachnellula</taxon>
    </lineage>
</organism>
<feature type="repeat" description="PPR" evidence="5">
    <location>
        <begin position="570"/>
        <end position="604"/>
    </location>
</feature>
<evidence type="ECO:0000256" key="2">
    <source>
        <dbReference type="ARBA" id="ARBA00022737"/>
    </source>
</evidence>
<comment type="similarity">
    <text evidence="1">Belongs to the CCM1 family.</text>
</comment>
<feature type="region of interest" description="Disordered" evidence="6">
    <location>
        <begin position="55"/>
        <end position="105"/>
    </location>
</feature>
<name>A0A8H8QSY3_9HELO</name>
<feature type="domain" description="Pentatricopeptide repeat-containing protein-mitochondrial" evidence="7">
    <location>
        <begin position="394"/>
        <end position="524"/>
    </location>
</feature>
<evidence type="ECO:0000259" key="7">
    <source>
        <dbReference type="Pfam" id="PF23276"/>
    </source>
</evidence>
<dbReference type="Gene3D" id="1.25.40.10">
    <property type="entry name" value="Tetratricopeptide repeat domain"/>
    <property type="match status" value="3"/>
</dbReference>
<sequence>MPVTRIPIDGLWRCLCPSIDAISASCHAISTLPATKPSIRPATGSKRLIRRNFHSSIRVGQRPPEDATLGGHSIDVKKGSGAGKPFFTSGSQSAIPSRTPQEALPDTPALSEALDAEKANRIANSEAEESHQIPSNNNVELPLPPPIRFAGNPAPVRKVEGGVYNTPIRDIYDRLRRIRNEEGAFTSILEIVQFLITVKGEKLSLFHYDALIRANADAAHGSVDAVKLLLQEMKEEGIGGDSGLYHAVLRVLAIHPDYLLRNEIMQEMKQRWFGLSPEGWHDLVTGLLRDRQYEMAMDKLEQMRSDQIYVQPWLYDIFTYNLCEVGELDEAFKLLCYRYEKDRKEISPRLWYYLLDKFTSDFHSFAGLIHFKQYQATRYIWKFRVGNGFLNPHDGICVNALNLAARNADPALATSAVRIISSRRTSLAPFHYEALLAAYTGSEDLDTAFRILGIIRKAGFEPDSSTTRPLFSYLITHSHLPRKAWIVLEDQFKEGHTIHIAAINVVIEACIAKGQLDDAIKLYKVLHTLCEAGPNLETFNILLQGAAKKRAKDSAMFLAAEMIALDIKPDHLTYDRLVVVCLHQDDYEDAFKYLEEMVESGKDKFEDGQKGWWLRRGTASALVRRCAYAGDKRAWEILEQMKKKRMGAYLVEDNAKQIWGEVFPDTQEKRTQTQRYTW</sequence>
<feature type="repeat" description="PPR" evidence="5">
    <location>
        <begin position="535"/>
        <end position="569"/>
    </location>
</feature>
<evidence type="ECO:0000313" key="9">
    <source>
        <dbReference type="Proteomes" id="UP000431533"/>
    </source>
</evidence>
<dbReference type="PROSITE" id="PS51375">
    <property type="entry name" value="PPR"/>
    <property type="match status" value="2"/>
</dbReference>
<dbReference type="Proteomes" id="UP000431533">
    <property type="component" value="Unassembled WGS sequence"/>
</dbReference>
<keyword evidence="9" id="KW-1185">Reference proteome</keyword>
<gene>
    <name evidence="8" type="primary">PPR40</name>
    <name evidence="8" type="ORF">LHYA1_G009116</name>
</gene>
<protein>
    <submittedName>
        <fullName evidence="8">Putative pentatricopeptide repeat-containing protein, mitochondrial</fullName>
    </submittedName>
</protein>
<keyword evidence="2" id="KW-0677">Repeat</keyword>
<dbReference type="Pfam" id="PF23276">
    <property type="entry name" value="TPR_24"/>
    <property type="match status" value="1"/>
</dbReference>
<reference evidence="8 9" key="1">
    <citation type="submission" date="2018-05" db="EMBL/GenBank/DDBJ databases">
        <title>Genome sequencing and assembly of the regulated plant pathogen Lachnellula willkommii and related sister species for the development of diagnostic species identification markers.</title>
        <authorList>
            <person name="Giroux E."/>
            <person name="Bilodeau G."/>
        </authorList>
    </citation>
    <scope>NUCLEOTIDE SEQUENCE [LARGE SCALE GENOMIC DNA]</scope>
    <source>
        <strain evidence="8 9">CBS 185.66</strain>
    </source>
</reference>